<evidence type="ECO:0000256" key="3">
    <source>
        <dbReference type="SAM" id="Phobius"/>
    </source>
</evidence>
<evidence type="ECO:0000256" key="1">
    <source>
        <dbReference type="ARBA" id="ARBA00006625"/>
    </source>
</evidence>
<dbReference type="PANTHER" id="PTHR35527">
    <property type="entry name" value="CHOLOYLGLYCINE HYDROLASE"/>
    <property type="match status" value="1"/>
</dbReference>
<keyword evidence="3" id="KW-0472">Membrane</keyword>
<gene>
    <name evidence="5" type="ORF">DSAG12_00399</name>
</gene>
<protein>
    <submittedName>
        <fullName evidence="5">Linear amide C-N hydrolase</fullName>
    </submittedName>
</protein>
<dbReference type="GO" id="GO:0016787">
    <property type="term" value="F:hydrolase activity"/>
    <property type="evidence" value="ECO:0007669"/>
    <property type="project" value="UniProtKB-KW"/>
</dbReference>
<organism evidence="5 6">
    <name type="scientific">Promethearchaeum syntrophicum</name>
    <dbReference type="NCBI Taxonomy" id="2594042"/>
    <lineage>
        <taxon>Archaea</taxon>
        <taxon>Promethearchaeati</taxon>
        <taxon>Promethearchaeota</taxon>
        <taxon>Promethearchaeia</taxon>
        <taxon>Promethearchaeales</taxon>
        <taxon>Promethearchaeaceae</taxon>
        <taxon>Promethearchaeum</taxon>
    </lineage>
</organism>
<evidence type="ECO:0000256" key="2">
    <source>
        <dbReference type="ARBA" id="ARBA00022801"/>
    </source>
</evidence>
<keyword evidence="3" id="KW-0812">Transmembrane</keyword>
<dbReference type="KEGG" id="psyt:DSAG12_00399"/>
<evidence type="ECO:0000313" key="6">
    <source>
        <dbReference type="Proteomes" id="UP000321408"/>
    </source>
</evidence>
<keyword evidence="2 5" id="KW-0378">Hydrolase</keyword>
<dbReference type="Proteomes" id="UP000321408">
    <property type="component" value="Chromosome"/>
</dbReference>
<dbReference type="RefSeq" id="WP_147661535.1">
    <property type="nucleotide sequence ID" value="NZ_CP042905.2"/>
</dbReference>
<reference evidence="5 6" key="1">
    <citation type="journal article" date="2020" name="Nature">
        <title>Isolation of an archaeon at the prokaryote-eukaryote interface.</title>
        <authorList>
            <person name="Imachi H."/>
            <person name="Nobu M.K."/>
            <person name="Nakahara N."/>
            <person name="Morono Y."/>
            <person name="Ogawara M."/>
            <person name="Takaki Y."/>
            <person name="Takano Y."/>
            <person name="Uematsu K."/>
            <person name="Ikuta T."/>
            <person name="Ito M."/>
            <person name="Matsui Y."/>
            <person name="Miyazaki M."/>
            <person name="Murata K."/>
            <person name="Saito Y."/>
            <person name="Sakai S."/>
            <person name="Song C."/>
            <person name="Tasumi E."/>
            <person name="Yamanaka Y."/>
            <person name="Yamaguchi T."/>
            <person name="Kamagata Y."/>
            <person name="Tamaki H."/>
            <person name="Takai K."/>
        </authorList>
    </citation>
    <scope>NUCLEOTIDE SEQUENCE [LARGE SCALE GENOMIC DNA]</scope>
    <source>
        <strain evidence="5 6">MK-D1</strain>
    </source>
</reference>
<dbReference type="SUPFAM" id="SSF56235">
    <property type="entry name" value="N-terminal nucleophile aminohydrolases (Ntn hydrolases)"/>
    <property type="match status" value="1"/>
</dbReference>
<comment type="similarity">
    <text evidence="1">Belongs to the peptidase C59 family.</text>
</comment>
<keyword evidence="6" id="KW-1185">Reference proteome</keyword>
<proteinExistence type="inferred from homology"/>
<keyword evidence="3" id="KW-1133">Transmembrane helix</keyword>
<dbReference type="InterPro" id="IPR052193">
    <property type="entry name" value="Peptidase_C59"/>
</dbReference>
<dbReference type="AlphaFoldDB" id="A0A5B9D6I1"/>
<evidence type="ECO:0000313" key="5">
    <source>
        <dbReference type="EMBL" id="QEE14586.1"/>
    </source>
</evidence>
<dbReference type="InterPro" id="IPR029132">
    <property type="entry name" value="CBAH/NAAA_C"/>
</dbReference>
<dbReference type="Pfam" id="PF02275">
    <property type="entry name" value="CBAH"/>
    <property type="match status" value="1"/>
</dbReference>
<feature type="domain" description="Choloylglycine hydrolase/NAAA C-terminal" evidence="4">
    <location>
        <begin position="87"/>
        <end position="274"/>
    </location>
</feature>
<dbReference type="EMBL" id="CP042905">
    <property type="protein sequence ID" value="QEE14586.1"/>
    <property type="molecule type" value="Genomic_DNA"/>
</dbReference>
<sequence length="337" mass="38327">MSKKITIAAAIGLTGILIISGVIFIPKIFKNQNNFQEIEFTSNEIIELIESDFYFLNLTVDYGFDKYINNPEASQKLQSQVEIQYGCTCISILDPMKNSLFGRNFDWYDGGKLILVTQPENGYKSISMVDLYSLEHYSGISIDEMSSSEFWQLAFSPFDGMNEWGVAVGCLVSPGMIISDDSAKQNLGSLEFMRLALDYAKNVSEVIDLWKNYDMDYGMGPDVHYMVADAQGNSVVLEWINGEMEVIANTQPWQVVTNFRIYNATEQDQLNCWRFSEVNETLNVVGNSMNSSQLLNLLADVSQVGFTKWSNVYDLINQKVYITIDRNYNEEPYIFTL</sequence>
<dbReference type="InterPro" id="IPR029055">
    <property type="entry name" value="Ntn_hydrolases_N"/>
</dbReference>
<dbReference type="GeneID" id="41328402"/>
<feature type="transmembrane region" description="Helical" evidence="3">
    <location>
        <begin position="7"/>
        <end position="29"/>
    </location>
</feature>
<accession>A0A5B9D6I1</accession>
<dbReference type="Gene3D" id="3.60.60.10">
    <property type="entry name" value="Penicillin V Acylase, Chain A"/>
    <property type="match status" value="1"/>
</dbReference>
<dbReference type="PANTHER" id="PTHR35527:SF2">
    <property type="entry name" value="HYDROLASE"/>
    <property type="match status" value="1"/>
</dbReference>
<name>A0A5B9D6I1_9ARCH</name>
<reference evidence="5 6" key="2">
    <citation type="journal article" date="2024" name="Int. J. Syst. Evol. Microbiol.">
        <title>Promethearchaeum syntrophicum gen. nov., sp. nov., an anaerobic, obligately syntrophic archaeon, the first isolate of the lineage 'Asgard' archaea, and proposal of the new archaeal phylum Promethearchaeota phyl. nov. and kingdom Promethearchaeati regn. nov.</title>
        <authorList>
            <person name="Imachi H."/>
            <person name="Nobu M.K."/>
            <person name="Kato S."/>
            <person name="Takaki Y."/>
            <person name="Miyazaki M."/>
            <person name="Miyata M."/>
            <person name="Ogawara M."/>
            <person name="Saito Y."/>
            <person name="Sakai S."/>
            <person name="Tahara Y.O."/>
            <person name="Takano Y."/>
            <person name="Tasumi E."/>
            <person name="Uematsu K."/>
            <person name="Yoshimura T."/>
            <person name="Itoh T."/>
            <person name="Ohkuma M."/>
            <person name="Takai K."/>
        </authorList>
    </citation>
    <scope>NUCLEOTIDE SEQUENCE [LARGE SCALE GENOMIC DNA]</scope>
    <source>
        <strain evidence="5 6">MK-D1</strain>
    </source>
</reference>
<evidence type="ECO:0000259" key="4">
    <source>
        <dbReference type="Pfam" id="PF02275"/>
    </source>
</evidence>